<dbReference type="InterPro" id="IPR012337">
    <property type="entry name" value="RNaseH-like_sf"/>
</dbReference>
<keyword evidence="7" id="KW-0479">Metal-binding</keyword>
<keyword evidence="6" id="KW-0540">Nuclease</keyword>
<evidence type="ECO:0000313" key="12">
    <source>
        <dbReference type="EMBL" id="QHU03549.1"/>
    </source>
</evidence>
<dbReference type="PANTHER" id="PTHR10642:SF26">
    <property type="entry name" value="RIBONUCLEASE H1"/>
    <property type="match status" value="1"/>
</dbReference>
<comment type="similarity">
    <text evidence="3">Belongs to the RNase H family.</text>
</comment>
<dbReference type="CDD" id="cd09278">
    <property type="entry name" value="RNase_HI_prokaryote_like"/>
    <property type="match status" value="1"/>
</dbReference>
<dbReference type="InterPro" id="IPR050092">
    <property type="entry name" value="RNase_H"/>
</dbReference>
<dbReference type="GO" id="GO:0046872">
    <property type="term" value="F:metal ion binding"/>
    <property type="evidence" value="ECO:0007669"/>
    <property type="project" value="UniProtKB-KW"/>
</dbReference>
<proteinExistence type="inferred from homology"/>
<evidence type="ECO:0000256" key="10">
    <source>
        <dbReference type="ARBA" id="ARBA00022842"/>
    </source>
</evidence>
<dbReference type="Pfam" id="PF00075">
    <property type="entry name" value="RNase_H"/>
    <property type="match status" value="1"/>
</dbReference>
<dbReference type="AlphaFoldDB" id="A0A6C0JD52"/>
<name>A0A6C0JD52_9ZZZZ</name>
<dbReference type="GO" id="GO:0004523">
    <property type="term" value="F:RNA-DNA hybrid ribonuclease activity"/>
    <property type="evidence" value="ECO:0007669"/>
    <property type="project" value="UniProtKB-EC"/>
</dbReference>
<dbReference type="InterPro" id="IPR022892">
    <property type="entry name" value="RNaseHI"/>
</dbReference>
<evidence type="ECO:0000256" key="7">
    <source>
        <dbReference type="ARBA" id="ARBA00022723"/>
    </source>
</evidence>
<dbReference type="EC" id="3.1.26.4" evidence="5"/>
<sequence>MYHDVYTDGSSLGNPGPGGWGVVSDIYKLCGGQPDTTNNRMEMTGILRALEECVKRDIQEVCIYTDSNYVKQGITQWIHKWKKNGWKTSSGNDVKNKDLWIEIDTLRNQLKDVQWKWVKAHNGNILNEEADKLARDSAMTFKS</sequence>
<evidence type="ECO:0000256" key="8">
    <source>
        <dbReference type="ARBA" id="ARBA00022759"/>
    </source>
</evidence>
<feature type="domain" description="RNase H type-1" evidence="11">
    <location>
        <begin position="1"/>
        <end position="139"/>
    </location>
</feature>
<evidence type="ECO:0000256" key="6">
    <source>
        <dbReference type="ARBA" id="ARBA00022722"/>
    </source>
</evidence>
<evidence type="ECO:0000256" key="5">
    <source>
        <dbReference type="ARBA" id="ARBA00012180"/>
    </source>
</evidence>
<evidence type="ECO:0000256" key="1">
    <source>
        <dbReference type="ARBA" id="ARBA00000077"/>
    </source>
</evidence>
<dbReference type="Gene3D" id="3.30.420.10">
    <property type="entry name" value="Ribonuclease H-like superfamily/Ribonuclease H"/>
    <property type="match status" value="1"/>
</dbReference>
<accession>A0A6C0JD52</accession>
<evidence type="ECO:0000256" key="9">
    <source>
        <dbReference type="ARBA" id="ARBA00022801"/>
    </source>
</evidence>
<dbReference type="GO" id="GO:0003676">
    <property type="term" value="F:nucleic acid binding"/>
    <property type="evidence" value="ECO:0007669"/>
    <property type="project" value="InterPro"/>
</dbReference>
<dbReference type="SUPFAM" id="SSF53098">
    <property type="entry name" value="Ribonuclease H-like"/>
    <property type="match status" value="1"/>
</dbReference>
<protein>
    <recommendedName>
        <fullName evidence="5">ribonuclease H</fullName>
        <ecNumber evidence="5">3.1.26.4</ecNumber>
    </recommendedName>
</protein>
<comment type="cofactor">
    <cofactor evidence="2">
        <name>Mg(2+)</name>
        <dbReference type="ChEBI" id="CHEBI:18420"/>
    </cofactor>
</comment>
<evidence type="ECO:0000256" key="3">
    <source>
        <dbReference type="ARBA" id="ARBA00005300"/>
    </source>
</evidence>
<comment type="subunit">
    <text evidence="4">Monomer.</text>
</comment>
<dbReference type="NCBIfam" id="NF001236">
    <property type="entry name" value="PRK00203.1"/>
    <property type="match status" value="1"/>
</dbReference>
<dbReference type="EMBL" id="MN740383">
    <property type="protein sequence ID" value="QHU03549.1"/>
    <property type="molecule type" value="Genomic_DNA"/>
</dbReference>
<reference evidence="12" key="1">
    <citation type="journal article" date="2020" name="Nature">
        <title>Giant virus diversity and host interactions through global metagenomics.</title>
        <authorList>
            <person name="Schulz F."/>
            <person name="Roux S."/>
            <person name="Paez-Espino D."/>
            <person name="Jungbluth S."/>
            <person name="Walsh D.A."/>
            <person name="Denef V.J."/>
            <person name="McMahon K.D."/>
            <person name="Konstantinidis K.T."/>
            <person name="Eloe-Fadrosh E.A."/>
            <person name="Kyrpides N.C."/>
            <person name="Woyke T."/>
        </authorList>
    </citation>
    <scope>NUCLEOTIDE SEQUENCE</scope>
    <source>
        <strain evidence="12">GVMAG-M-3300027206-1</strain>
    </source>
</reference>
<dbReference type="PANTHER" id="PTHR10642">
    <property type="entry name" value="RIBONUCLEASE H1"/>
    <property type="match status" value="1"/>
</dbReference>
<keyword evidence="8" id="KW-0255">Endonuclease</keyword>
<dbReference type="PROSITE" id="PS50879">
    <property type="entry name" value="RNASE_H_1"/>
    <property type="match status" value="1"/>
</dbReference>
<evidence type="ECO:0000259" key="11">
    <source>
        <dbReference type="PROSITE" id="PS50879"/>
    </source>
</evidence>
<keyword evidence="9" id="KW-0378">Hydrolase</keyword>
<organism evidence="12">
    <name type="scientific">viral metagenome</name>
    <dbReference type="NCBI Taxonomy" id="1070528"/>
    <lineage>
        <taxon>unclassified sequences</taxon>
        <taxon>metagenomes</taxon>
        <taxon>organismal metagenomes</taxon>
    </lineage>
</organism>
<evidence type="ECO:0000256" key="4">
    <source>
        <dbReference type="ARBA" id="ARBA00011245"/>
    </source>
</evidence>
<evidence type="ECO:0000256" key="2">
    <source>
        <dbReference type="ARBA" id="ARBA00001946"/>
    </source>
</evidence>
<dbReference type="InterPro" id="IPR036397">
    <property type="entry name" value="RNaseH_sf"/>
</dbReference>
<dbReference type="GO" id="GO:0043137">
    <property type="term" value="P:DNA replication, removal of RNA primer"/>
    <property type="evidence" value="ECO:0007669"/>
    <property type="project" value="TreeGrafter"/>
</dbReference>
<comment type="catalytic activity">
    <reaction evidence="1">
        <text>Endonucleolytic cleavage to 5'-phosphomonoester.</text>
        <dbReference type="EC" id="3.1.26.4"/>
    </reaction>
</comment>
<keyword evidence="10" id="KW-0460">Magnesium</keyword>
<dbReference type="InterPro" id="IPR002156">
    <property type="entry name" value="RNaseH_domain"/>
</dbReference>